<dbReference type="GO" id="GO:0005634">
    <property type="term" value="C:nucleus"/>
    <property type="evidence" value="ECO:0007669"/>
    <property type="project" value="TreeGrafter"/>
</dbReference>
<dbReference type="GeneID" id="115632098"/>
<feature type="compositionally biased region" description="Acidic residues" evidence="1">
    <location>
        <begin position="202"/>
        <end position="232"/>
    </location>
</feature>
<evidence type="ECO:0000313" key="2">
    <source>
        <dbReference type="Proteomes" id="UP000504634"/>
    </source>
</evidence>
<feature type="compositionally biased region" description="Acidic residues" evidence="1">
    <location>
        <begin position="726"/>
        <end position="739"/>
    </location>
</feature>
<dbReference type="Proteomes" id="UP000504634">
    <property type="component" value="Unplaced"/>
</dbReference>
<dbReference type="GO" id="GO:0005096">
    <property type="term" value="F:GTPase activator activity"/>
    <property type="evidence" value="ECO:0007669"/>
    <property type="project" value="InterPro"/>
</dbReference>
<feature type="region of interest" description="Disordered" evidence="1">
    <location>
        <begin position="202"/>
        <end position="243"/>
    </location>
</feature>
<dbReference type="PANTHER" id="PTHR24113:SF15">
    <property type="entry name" value="NACHT DOMAIN-CONTAINING PROTEIN"/>
    <property type="match status" value="1"/>
</dbReference>
<dbReference type="InterPro" id="IPR001611">
    <property type="entry name" value="Leu-rich_rpt"/>
</dbReference>
<evidence type="ECO:0000256" key="1">
    <source>
        <dbReference type="SAM" id="MobiDB-lite"/>
    </source>
</evidence>
<dbReference type="RefSeq" id="XP_030384944.1">
    <property type="nucleotide sequence ID" value="XM_030529084.1"/>
</dbReference>
<dbReference type="AlphaFoldDB" id="A0A6J2U9D0"/>
<organism evidence="2 3">
    <name type="scientific">Drosophila lebanonensis</name>
    <name type="common">Fruit fly</name>
    <name type="synonym">Scaptodrosophila lebanonensis</name>
    <dbReference type="NCBI Taxonomy" id="7225"/>
    <lineage>
        <taxon>Eukaryota</taxon>
        <taxon>Metazoa</taxon>
        <taxon>Ecdysozoa</taxon>
        <taxon>Arthropoda</taxon>
        <taxon>Hexapoda</taxon>
        <taxon>Insecta</taxon>
        <taxon>Pterygota</taxon>
        <taxon>Neoptera</taxon>
        <taxon>Endopterygota</taxon>
        <taxon>Diptera</taxon>
        <taxon>Brachycera</taxon>
        <taxon>Muscomorpha</taxon>
        <taxon>Ephydroidea</taxon>
        <taxon>Drosophilidae</taxon>
        <taxon>Scaptodrosophila</taxon>
    </lineage>
</organism>
<dbReference type="GO" id="GO:0031267">
    <property type="term" value="F:small GTPase binding"/>
    <property type="evidence" value="ECO:0007669"/>
    <property type="project" value="TreeGrafter"/>
</dbReference>
<dbReference type="InterPro" id="IPR027038">
    <property type="entry name" value="RanGap"/>
</dbReference>
<dbReference type="OrthoDB" id="341587at2759"/>
<accession>A0A6J2U9D0</accession>
<dbReference type="InterPro" id="IPR032675">
    <property type="entry name" value="LRR_dom_sf"/>
</dbReference>
<gene>
    <name evidence="3" type="primary">LOC115632098</name>
</gene>
<dbReference type="GO" id="GO:0005829">
    <property type="term" value="C:cytosol"/>
    <property type="evidence" value="ECO:0007669"/>
    <property type="project" value="TreeGrafter"/>
</dbReference>
<keyword evidence="2" id="KW-1185">Reference proteome</keyword>
<proteinExistence type="predicted"/>
<protein>
    <submittedName>
        <fullName evidence="3">Uncharacterized protein LOC115632098</fullName>
    </submittedName>
</protein>
<dbReference type="GO" id="GO:0006913">
    <property type="term" value="P:nucleocytoplasmic transport"/>
    <property type="evidence" value="ECO:0007669"/>
    <property type="project" value="TreeGrafter"/>
</dbReference>
<dbReference type="GO" id="GO:0048471">
    <property type="term" value="C:perinuclear region of cytoplasm"/>
    <property type="evidence" value="ECO:0007669"/>
    <property type="project" value="TreeGrafter"/>
</dbReference>
<reference evidence="3" key="1">
    <citation type="submission" date="2025-08" db="UniProtKB">
        <authorList>
            <consortium name="RefSeq"/>
        </authorList>
    </citation>
    <scope>IDENTIFICATION</scope>
    <source>
        <strain evidence="3">11010-0011.00</strain>
        <tissue evidence="3">Whole body</tissue>
    </source>
</reference>
<feature type="region of interest" description="Disordered" evidence="1">
    <location>
        <begin position="717"/>
        <end position="745"/>
    </location>
</feature>
<sequence length="778" mass="90502">MDLDEEDIYWPPQNTNTFGIPNEPELLNEYELYKPSKGTRMLISERNREAYAEAFIENQRLGTLADLCVRILAKRGTRNIALPVQQDPLKLRIHYDSIDVDLPLNRCYFVDDLRYWQRVVLSKSSDKSLHHKKIHEYDWRGTGLSIKFIELVEACPAEFWPEAKMAKLARKIRDSVRSMHIKHLQSLKDYSFEQYIQSESEIDVTSEESDEVIISSDEPDTVEEEEEAEEEHETIHNASKRPSATLGLVKSTHSAQYQEKQHVTGKSVGLMPAVDDLDQGDDLGIDERTMERRKARYARNAQRQLLRDLQLQKKEEHDRRLRRRSLLRKPRVEETVVKKRRRKKKIRGVFDIEVEPEPDDGEDKIPDKRNKEKLLQRIKRYNYPSEHCHHIDLSFVRWFDNLVSFTLEFLGPHMGLDYHNRHLNFSLDDIIRLSKGLRSLDKLKIFRLRNSRMDNIKLQILARALKSLDTIEVIDLGFDQLSDDCGTSLGTLFENENSLKVLELENNRLSKAAMDSLGIALSFYDHHNLEYLGLAHNPLGDEGLSAICRYILGTNHVEELNLSGIDATRIAVQRSVATLLRNHEPLRRLHIAAIPLDPHLTKGIIRALETNHKVVHFDCRECGFDSDEEFEADLIVRRNNFELDNTYLGDTTKTEEDIMEYINNVRHPILQKVENNISCQDECIKNRPDKTPSEPSVEEEEVEEEYDIWAVLGIKASLAPHKPEPEPEPEPPQVEESELDLGPFVYDPNSFDMDQFREFVNNPGPENRFEYFQKNKEP</sequence>
<dbReference type="Pfam" id="PF13516">
    <property type="entry name" value="LRR_6"/>
    <property type="match status" value="1"/>
</dbReference>
<evidence type="ECO:0000313" key="3">
    <source>
        <dbReference type="RefSeq" id="XP_030384944.1"/>
    </source>
</evidence>
<dbReference type="PANTHER" id="PTHR24113">
    <property type="entry name" value="RAN GTPASE-ACTIVATING PROTEIN 1"/>
    <property type="match status" value="1"/>
</dbReference>
<name>A0A6J2U9D0_DROLE</name>
<dbReference type="SMART" id="SM00368">
    <property type="entry name" value="LRR_RI"/>
    <property type="match status" value="2"/>
</dbReference>
<dbReference type="Gene3D" id="3.80.10.10">
    <property type="entry name" value="Ribonuclease Inhibitor"/>
    <property type="match status" value="1"/>
</dbReference>
<dbReference type="SUPFAM" id="SSF52047">
    <property type="entry name" value="RNI-like"/>
    <property type="match status" value="1"/>
</dbReference>